<evidence type="ECO:0000313" key="3">
    <source>
        <dbReference type="Proteomes" id="UP000672032"/>
    </source>
</evidence>
<proteinExistence type="predicted"/>
<accession>A0A8A3PHW8</accession>
<name>A0A8A3PHW8_9HELO</name>
<reference evidence="2" key="1">
    <citation type="submission" date="2020-10" db="EMBL/GenBank/DDBJ databases">
        <title>Genome Sequence of Monilinia vaccinii-corymbosi Sheds Light on Mummy Berry Disease Infection of Blueberry and Mating Type.</title>
        <authorList>
            <person name="Yow A.G."/>
            <person name="Zhang Y."/>
            <person name="Bansal K."/>
            <person name="Eacker S.M."/>
            <person name="Sullivan S."/>
            <person name="Liachko I."/>
            <person name="Cubeta M.A."/>
            <person name="Rollins J.A."/>
            <person name="Ashrafi H."/>
        </authorList>
    </citation>
    <scope>NUCLEOTIDE SEQUENCE</scope>
    <source>
        <strain evidence="2">RL-1</strain>
    </source>
</reference>
<organism evidence="2 3">
    <name type="scientific">Monilinia vaccinii-corymbosi</name>
    <dbReference type="NCBI Taxonomy" id="61207"/>
    <lineage>
        <taxon>Eukaryota</taxon>
        <taxon>Fungi</taxon>
        <taxon>Dikarya</taxon>
        <taxon>Ascomycota</taxon>
        <taxon>Pezizomycotina</taxon>
        <taxon>Leotiomycetes</taxon>
        <taxon>Helotiales</taxon>
        <taxon>Sclerotiniaceae</taxon>
        <taxon>Monilinia</taxon>
    </lineage>
</organism>
<protein>
    <submittedName>
        <fullName evidence="2">Uncharacterized protein</fullName>
    </submittedName>
</protein>
<sequence>MNPSLSRDDWTVHGSQIARESLGADFDPVGWRDSSNNPARVQDSTTQRWKSPAHDQPFMWDTDFGSHFDSVLWLRNVTIQCVKVPVGNPCWALSKI</sequence>
<evidence type="ECO:0000313" key="2">
    <source>
        <dbReference type="EMBL" id="QSZ34670.1"/>
    </source>
</evidence>
<feature type="compositionally biased region" description="Polar residues" evidence="1">
    <location>
        <begin position="33"/>
        <end position="49"/>
    </location>
</feature>
<dbReference type="EMBL" id="CP063409">
    <property type="protein sequence ID" value="QSZ34670.1"/>
    <property type="molecule type" value="Genomic_DNA"/>
</dbReference>
<dbReference type="OrthoDB" id="3549121at2759"/>
<feature type="region of interest" description="Disordered" evidence="1">
    <location>
        <begin position="24"/>
        <end position="52"/>
    </location>
</feature>
<dbReference type="AlphaFoldDB" id="A0A8A3PHW8"/>
<dbReference type="Proteomes" id="UP000672032">
    <property type="component" value="Chromosome 5"/>
</dbReference>
<keyword evidence="3" id="KW-1185">Reference proteome</keyword>
<evidence type="ECO:0000256" key="1">
    <source>
        <dbReference type="SAM" id="MobiDB-lite"/>
    </source>
</evidence>
<gene>
    <name evidence="2" type="ORF">DSL72_007524</name>
</gene>